<reference evidence="1" key="1">
    <citation type="submission" date="2022-05" db="EMBL/GenBank/DDBJ databases">
        <title>Chromosome-level genome of Chaenocephalus aceratus.</title>
        <authorList>
            <person name="Park H."/>
        </authorList>
    </citation>
    <scope>NUCLEOTIDE SEQUENCE</scope>
    <source>
        <strain evidence="1">KU_202001</strain>
    </source>
</reference>
<gene>
    <name evidence="1" type="ORF">KUCAC02_008314</name>
</gene>
<dbReference type="EMBL" id="CM043792">
    <property type="protein sequence ID" value="KAI4822786.1"/>
    <property type="molecule type" value="Genomic_DNA"/>
</dbReference>
<comment type="caution">
    <text evidence="1">The sequence shown here is derived from an EMBL/GenBank/DDBJ whole genome shotgun (WGS) entry which is preliminary data.</text>
</comment>
<dbReference type="Proteomes" id="UP001057452">
    <property type="component" value="Chromosome 8"/>
</dbReference>
<protein>
    <submittedName>
        <fullName evidence="1">Uncharacterized protein</fullName>
    </submittedName>
</protein>
<sequence>MPRSESGGFLLPDLRLQSVWPLLPPRQLPTQPQEQPQDRTYFCNTCQKEFPNLMSLKNHSRIHTEPKRYQCPDCGKSFRVSTALVSHCRIHTKEKPFSCQQCDKLFSSRANLRHHMKVHWRGPQLSRRPSAFLSVPSRSFI</sequence>
<accession>A0ACB9X855</accession>
<organism evidence="1 2">
    <name type="scientific">Chaenocephalus aceratus</name>
    <name type="common">Blackfin icefish</name>
    <name type="synonym">Chaenichthys aceratus</name>
    <dbReference type="NCBI Taxonomy" id="36190"/>
    <lineage>
        <taxon>Eukaryota</taxon>
        <taxon>Metazoa</taxon>
        <taxon>Chordata</taxon>
        <taxon>Craniata</taxon>
        <taxon>Vertebrata</taxon>
        <taxon>Euteleostomi</taxon>
        <taxon>Actinopterygii</taxon>
        <taxon>Neopterygii</taxon>
        <taxon>Teleostei</taxon>
        <taxon>Neoteleostei</taxon>
        <taxon>Acanthomorphata</taxon>
        <taxon>Eupercaria</taxon>
        <taxon>Perciformes</taxon>
        <taxon>Notothenioidei</taxon>
        <taxon>Channichthyidae</taxon>
        <taxon>Chaenocephalus</taxon>
    </lineage>
</organism>
<name>A0ACB9X855_CHAAC</name>
<keyword evidence="2" id="KW-1185">Reference proteome</keyword>
<evidence type="ECO:0000313" key="1">
    <source>
        <dbReference type="EMBL" id="KAI4822786.1"/>
    </source>
</evidence>
<evidence type="ECO:0000313" key="2">
    <source>
        <dbReference type="Proteomes" id="UP001057452"/>
    </source>
</evidence>
<proteinExistence type="predicted"/>